<dbReference type="Proteomes" id="UP000886611">
    <property type="component" value="Unassembled WGS sequence"/>
</dbReference>
<feature type="compositionally biased region" description="Acidic residues" evidence="16">
    <location>
        <begin position="242"/>
        <end position="252"/>
    </location>
</feature>
<comment type="function">
    <text evidence="11">Flagellar protein involved in sperm flagellum axoneme organization and function.</text>
</comment>
<evidence type="ECO:0000256" key="15">
    <source>
        <dbReference type="SAM" id="Coils"/>
    </source>
</evidence>
<evidence type="ECO:0000256" key="1">
    <source>
        <dbReference type="ARBA" id="ARBA00004611"/>
    </source>
</evidence>
<feature type="region of interest" description="Disordered" evidence="16">
    <location>
        <begin position="847"/>
        <end position="882"/>
    </location>
</feature>
<dbReference type="InterPro" id="IPR001680">
    <property type="entry name" value="WD40_rpt"/>
</dbReference>
<feature type="compositionally biased region" description="Acidic residues" evidence="16">
    <location>
        <begin position="1647"/>
        <end position="1674"/>
    </location>
</feature>
<dbReference type="SMART" id="SM00320">
    <property type="entry name" value="WD40"/>
    <property type="match status" value="7"/>
</dbReference>
<keyword evidence="9" id="KW-0206">Cytoskeleton</keyword>
<evidence type="ECO:0000256" key="5">
    <source>
        <dbReference type="ARBA" id="ARBA00022737"/>
    </source>
</evidence>
<evidence type="ECO:0000256" key="14">
    <source>
        <dbReference type="PROSITE-ProRule" id="PRU00221"/>
    </source>
</evidence>
<evidence type="ECO:0000256" key="3">
    <source>
        <dbReference type="ARBA" id="ARBA00022553"/>
    </source>
</evidence>
<dbReference type="InterPro" id="IPR019775">
    <property type="entry name" value="WD40_repeat_CS"/>
</dbReference>
<feature type="coiled-coil region" evidence="15">
    <location>
        <begin position="1814"/>
        <end position="1848"/>
    </location>
</feature>
<comment type="similarity">
    <text evidence="12">Belongs to the CFAP44 family.</text>
</comment>
<dbReference type="InterPro" id="IPR055439">
    <property type="entry name" value="Beta-prop_EML_1st"/>
</dbReference>
<dbReference type="FunFam" id="2.130.10.10:FF:000547">
    <property type="entry name" value="Cilia- and flagella-associated protein 44"/>
    <property type="match status" value="1"/>
</dbReference>
<feature type="non-terminal residue" evidence="18">
    <location>
        <position position="2083"/>
    </location>
</feature>
<comment type="subcellular location">
    <subcellularLocation>
        <location evidence="1">Cytoplasm</location>
        <location evidence="1">Cytoskeleton</location>
        <location evidence="1">Flagellum axoneme</location>
    </subcellularLocation>
</comment>
<evidence type="ECO:0000256" key="2">
    <source>
        <dbReference type="ARBA" id="ARBA00022490"/>
    </source>
</evidence>
<dbReference type="Gene3D" id="2.130.10.10">
    <property type="entry name" value="YVTN repeat-like/Quinoprotein amine dehydrogenase"/>
    <property type="match status" value="3"/>
</dbReference>
<dbReference type="Pfam" id="PF00400">
    <property type="entry name" value="WD40"/>
    <property type="match status" value="2"/>
</dbReference>
<accession>A0A8X8BG73</accession>
<proteinExistence type="inferred from homology"/>
<evidence type="ECO:0000256" key="7">
    <source>
        <dbReference type="ARBA" id="ARBA00023054"/>
    </source>
</evidence>
<evidence type="ECO:0000259" key="17">
    <source>
        <dbReference type="Pfam" id="PF23409"/>
    </source>
</evidence>
<dbReference type="SUPFAM" id="SSF50978">
    <property type="entry name" value="WD40 repeat-like"/>
    <property type="match status" value="2"/>
</dbReference>
<feature type="compositionally biased region" description="Basic and acidic residues" evidence="16">
    <location>
        <begin position="63"/>
        <end position="81"/>
    </location>
</feature>
<feature type="compositionally biased region" description="Polar residues" evidence="16">
    <location>
        <begin position="178"/>
        <end position="191"/>
    </location>
</feature>
<protein>
    <recommendedName>
        <fullName evidence="13">Cilia- and flagella-associated protein 44</fullName>
    </recommendedName>
</protein>
<feature type="compositionally biased region" description="Polar residues" evidence="16">
    <location>
        <begin position="1476"/>
        <end position="1491"/>
    </location>
</feature>
<gene>
    <name evidence="18" type="primary">Cfap44</name>
    <name evidence="18" type="ORF">GTO96_0013028</name>
</gene>
<evidence type="ECO:0000256" key="10">
    <source>
        <dbReference type="ARBA" id="ARBA00023273"/>
    </source>
</evidence>
<name>A0A8X8BG73_POLSE</name>
<feature type="coiled-coil region" evidence="15">
    <location>
        <begin position="1261"/>
        <end position="1295"/>
    </location>
</feature>
<feature type="repeat" description="WD" evidence="14">
    <location>
        <begin position="536"/>
        <end position="558"/>
    </location>
</feature>
<dbReference type="SUPFAM" id="SSF47353">
    <property type="entry name" value="Retrovirus capsid dimerization domain-like"/>
    <property type="match status" value="1"/>
</dbReference>
<keyword evidence="10" id="KW-0966">Cell projection</keyword>
<evidence type="ECO:0000313" key="19">
    <source>
        <dbReference type="Proteomes" id="UP000886611"/>
    </source>
</evidence>
<feature type="compositionally biased region" description="Basic and acidic residues" evidence="16">
    <location>
        <begin position="1"/>
        <end position="17"/>
    </location>
</feature>
<dbReference type="PROSITE" id="PS50294">
    <property type="entry name" value="WD_REPEATS_REGION"/>
    <property type="match status" value="1"/>
</dbReference>
<evidence type="ECO:0000256" key="12">
    <source>
        <dbReference type="ARBA" id="ARBA00060934"/>
    </source>
</evidence>
<evidence type="ECO:0000313" key="18">
    <source>
        <dbReference type="EMBL" id="KAG2456883.1"/>
    </source>
</evidence>
<dbReference type="PANTHER" id="PTHR14885">
    <property type="entry name" value="CILIA- AND FLAGELLA-ASSOCIATED PROTEIN 43-RELATED"/>
    <property type="match status" value="1"/>
</dbReference>
<feature type="compositionally biased region" description="Basic and acidic residues" evidence="16">
    <location>
        <begin position="146"/>
        <end position="155"/>
    </location>
</feature>
<sequence>MRTGMKQEKIIQPDKQSKRAPPAKVSAKEVTETQDEDAVENSEPASAPAPGEENIESTSIPDKTPEVKDTEEGEGETKPDETLPSASGDEDLAAVGEEEKVSSPKVEVKESPRGEVFNETEETAADGDADLQQPPIDGEPQPSPEAETKESKVNAEEPTPGKTVEADVVAENEEDNEGSINSEENQSQRGQSVEGKEDAVAEDDEASEQPPSKSTEDRPNSEPETDSAKAEHKDQAQKMEGDNEEDEEEDEETKQAKKKKIPDDFYYEYENLCSKPFVTPESEIPQSLLHITHSFGYDCTKRGNLQLLDDSTLMFVAGNLVVILNLKTKEQKYLRSSSGGGIATVVVHPSKMYFAVAEKGIMPNIIVYEYPSLRPYRILREGTEEAYSSVAFNNSGFLLASVGSSPDYMLTIWNWSQEQTLLRSKAFSQDVYKVTFSPENEEQLTTSGTGHIKFWKIATTYTGLKLQGLLGKFGKTSLTDIQGYVELPDGKVVSGSEWGNMLLWDGGLIKVEICRKGGKTCHNGPIHQFMLEEGELISVGADGAVRVWDFEAIDIADSKDDSGLFEIEPMNELVVGKNVSLYSMVKTSNTEQFMCYAQDANGAIWKLDLSFSNMTQDPECLFSFHAGNIQGIDVSPSTHLMATTAHDRSVRIYDYVDKREVTLTRFKQGGTFLTWAPRVVNPKGGLITVGFDDGVVRLLEVYDPKGLTLVAGRNSSSDAEIRLKQAFKPHTAAVTAIAYEKNGEVLATGSLDNTVFLFSVSDRYEAIGFVKVPGPVRELVWSPPTHEKSTLLILCENGHVVEIIPPDPEKQDTVSTFELKNISMKHFGFRSIKSKIKRERAIIQREQAREQREKEKKERLRKMEQLGQEITEKDLQDDPEVEEEPLPDIYIPEKPSPILCGFYSEPGQFWLCLGEYDCGFLYHCKFSEQRDDVDPSKRQDEPFTYIELDNAYDDPIRNFHFSSNRQLLFCGMYSGAVRVYTLEASDVTLKSLHCYWQLSLHDNHYGHIQRLRCSFDDQFVVTTGEDGNIFILSLLPQEDIDRALQKRKAKIPSPRSDLEKDRIVDDIEDPNAYSIENAKQKMEMDRMIKEAEEKKAIKRKLLAELQKEFKQLLLKNKELPEHVQFHRVEFELDPRIREETEKSTAQRIRLVRKELAWEQEKQRIGLQKLQEKFLNKVKWNTIVVTAFKSQHQVTTYRLMALSEKYHTMKNKVLHKGLDDLDRRKSKLGEAAKESGGSDATGERHQANEDLLLKPGPHISGVQLVGRQAEKLQKAIEKAEKAKAKIERRKKEWEALYARKPDENYEDPADVQAIKEAYDSMGDFKLKTAKDFTVPEHLRMTPEKKRRQLVILEQQMYDAKSEINSKVLALRDNKIACIDQIRRHVEELKNMQANMEPSKRLPLPQVPSLLPQEVPERKMQYTEKTLIAYKETLSKKKEHSTNAETSEHFSGFGGFAGGKTEHTEGVPTPDTAETEEGSQLSSLQTPSEPQESTLTNLEIEILQAEEIKNLYMQKHLLEKVEDIMMKFDAELRLLRHQKMQLDIGVKMADLRHLTLYEELLLLKDFERRENTLQEKVNSRIEESTLMTRKLEECSALMDVKKRDIAKLLEREKMVHASFQSQLGENNKFVKFLTKVFKLKVKRVKKEVSEEDEDEESDDESLEESSWGSEEDDSESETGALDLSTCPPNCDPDIFENTIQLREKRMDIEEALAEEKKIADNLKKENDSIAKKLKVINASLKAAEAELELFQREKQQKLNELIVVVPLRLHQIEFVNNVSLPNDLSQALIFTNQALTQLQQRIQELHVEKVNQWDLYKKARQQHVQLNRDRRDMEAKIQILQEKCKQLMQMKFGRVVDLQALQVVSVNRNVEEMKEKARVNEVIFAREMDAWEVWEMKVQQAEVTRANTQKLDELNSMLMQKAQLEERLDARQKSLDDHPEPVAADRVGVHIGSILKGCRAASLSDLTEEEAANYDLLKAEILSCYGITSDQQASEWRNWQFDPDRPARAQAFEFWGKMGRWLRPEGPQARKVVEQVACEGLVNAMPNFLAQQVRRHPFTDMKGLLDALERQLAGPDRDEPLPRAQ</sequence>
<evidence type="ECO:0000256" key="8">
    <source>
        <dbReference type="ARBA" id="ARBA00023069"/>
    </source>
</evidence>
<feature type="domain" description="EML-like first beta-propeller" evidence="17">
    <location>
        <begin position="342"/>
        <end position="552"/>
    </location>
</feature>
<evidence type="ECO:0000256" key="13">
    <source>
        <dbReference type="ARBA" id="ARBA00074727"/>
    </source>
</evidence>
<feature type="compositionally biased region" description="Acidic residues" evidence="16">
    <location>
        <begin position="168"/>
        <end position="177"/>
    </location>
</feature>
<dbReference type="PANTHER" id="PTHR14885:SF3">
    <property type="entry name" value="CILIA- AND FLAGELLA-ASSOCIATED PROTEIN 44"/>
    <property type="match status" value="1"/>
</dbReference>
<feature type="region of interest" description="Disordered" evidence="16">
    <location>
        <begin position="1"/>
        <end position="259"/>
    </location>
</feature>
<keyword evidence="6" id="KW-0282">Flagellum</keyword>
<feature type="compositionally biased region" description="Basic and acidic residues" evidence="16">
    <location>
        <begin position="847"/>
        <end position="876"/>
    </location>
</feature>
<evidence type="ECO:0000256" key="9">
    <source>
        <dbReference type="ARBA" id="ARBA00023212"/>
    </source>
</evidence>
<dbReference type="PROSITE" id="PS00678">
    <property type="entry name" value="WD_REPEATS_1"/>
    <property type="match status" value="1"/>
</dbReference>
<keyword evidence="19" id="KW-1185">Reference proteome</keyword>
<feature type="repeat" description="WD" evidence="14">
    <location>
        <begin position="622"/>
        <end position="663"/>
    </location>
</feature>
<feature type="repeat" description="WD" evidence="14">
    <location>
        <begin position="727"/>
        <end position="761"/>
    </location>
</feature>
<feature type="coiled-coil region" evidence="15">
    <location>
        <begin position="1493"/>
        <end position="1536"/>
    </location>
</feature>
<evidence type="ECO:0000256" key="4">
    <source>
        <dbReference type="ARBA" id="ARBA00022574"/>
    </source>
</evidence>
<dbReference type="InterPro" id="IPR036322">
    <property type="entry name" value="WD40_repeat_dom_sf"/>
</dbReference>
<dbReference type="FunFam" id="2.130.10.10:FF:000401">
    <property type="entry name" value="Cilia- and flagella-associated protein 44"/>
    <property type="match status" value="1"/>
</dbReference>
<feature type="region of interest" description="Disordered" evidence="16">
    <location>
        <begin position="1646"/>
        <end position="1689"/>
    </location>
</feature>
<dbReference type="InterPro" id="IPR015943">
    <property type="entry name" value="WD40/YVTN_repeat-like_dom_sf"/>
</dbReference>
<feature type="compositionally biased region" description="Acidic residues" evidence="16">
    <location>
        <begin position="118"/>
        <end position="129"/>
    </location>
</feature>
<dbReference type="GO" id="GO:0007288">
    <property type="term" value="P:sperm axoneme assembly"/>
    <property type="evidence" value="ECO:0007669"/>
    <property type="project" value="UniProtKB-ARBA"/>
</dbReference>
<keyword evidence="3" id="KW-0597">Phosphoprotein</keyword>
<feature type="non-terminal residue" evidence="18">
    <location>
        <position position="1"/>
    </location>
</feature>
<dbReference type="Pfam" id="PF23409">
    <property type="entry name" value="Beta-prop_EML"/>
    <property type="match status" value="1"/>
</dbReference>
<evidence type="ECO:0000256" key="11">
    <source>
        <dbReference type="ARBA" id="ARBA00055223"/>
    </source>
</evidence>
<comment type="caution">
    <text evidence="18">The sequence shown here is derived from an EMBL/GenBank/DDBJ whole genome shotgun (WGS) entry which is preliminary data.</text>
</comment>
<feature type="region of interest" description="Disordered" evidence="16">
    <location>
        <begin position="1438"/>
        <end position="1491"/>
    </location>
</feature>
<keyword evidence="4 14" id="KW-0853">WD repeat</keyword>
<keyword evidence="7 15" id="KW-0175">Coiled coil</keyword>
<keyword evidence="2" id="KW-0963">Cytoplasm</keyword>
<feature type="compositionally biased region" description="Basic and acidic residues" evidence="16">
    <location>
        <begin position="214"/>
        <end position="241"/>
    </location>
</feature>
<feature type="coiled-coil region" evidence="15">
    <location>
        <begin position="1703"/>
        <end position="1758"/>
    </location>
</feature>
<dbReference type="PROSITE" id="PS50082">
    <property type="entry name" value="WD_REPEATS_2"/>
    <property type="match status" value="3"/>
</dbReference>
<reference evidence="18 19" key="1">
    <citation type="journal article" date="2021" name="Cell">
        <title>Tracing the genetic footprints of vertebrate landing in non-teleost ray-finned fishes.</title>
        <authorList>
            <person name="Bi X."/>
            <person name="Wang K."/>
            <person name="Yang L."/>
            <person name="Pan H."/>
            <person name="Jiang H."/>
            <person name="Wei Q."/>
            <person name="Fang M."/>
            <person name="Yu H."/>
            <person name="Zhu C."/>
            <person name="Cai Y."/>
            <person name="He Y."/>
            <person name="Gan X."/>
            <person name="Zeng H."/>
            <person name="Yu D."/>
            <person name="Zhu Y."/>
            <person name="Jiang H."/>
            <person name="Qiu Q."/>
            <person name="Yang H."/>
            <person name="Zhang Y.E."/>
            <person name="Wang W."/>
            <person name="Zhu M."/>
            <person name="He S."/>
            <person name="Zhang G."/>
        </authorList>
    </citation>
    <scope>NUCLEOTIDE SEQUENCE [LARGE SCALE GENOMIC DNA]</scope>
    <source>
        <strain evidence="18">Bchr_013</strain>
    </source>
</reference>
<evidence type="ECO:0000256" key="16">
    <source>
        <dbReference type="SAM" id="MobiDB-lite"/>
    </source>
</evidence>
<keyword evidence="5" id="KW-0677">Repeat</keyword>
<dbReference type="EMBL" id="JAATIS010008602">
    <property type="protein sequence ID" value="KAG2456883.1"/>
    <property type="molecule type" value="Genomic_DNA"/>
</dbReference>
<evidence type="ECO:0000256" key="6">
    <source>
        <dbReference type="ARBA" id="ARBA00022846"/>
    </source>
</evidence>
<keyword evidence="8" id="KW-0969">Cilium</keyword>
<organism evidence="18 19">
    <name type="scientific">Polypterus senegalus</name>
    <name type="common">Senegal bichir</name>
    <dbReference type="NCBI Taxonomy" id="55291"/>
    <lineage>
        <taxon>Eukaryota</taxon>
        <taxon>Metazoa</taxon>
        <taxon>Chordata</taxon>
        <taxon>Craniata</taxon>
        <taxon>Vertebrata</taxon>
        <taxon>Euteleostomi</taxon>
        <taxon>Actinopterygii</taxon>
        <taxon>Polypteriformes</taxon>
        <taxon>Polypteridae</taxon>
        <taxon>Polypterus</taxon>
    </lineage>
</organism>
<feature type="compositionally biased region" description="Basic and acidic residues" evidence="16">
    <location>
        <begin position="97"/>
        <end position="113"/>
    </location>
</feature>